<accession>A0A7S3UCS2</accession>
<dbReference type="InterPro" id="IPR007064">
    <property type="entry name" value="Nmd3_N"/>
</dbReference>
<keyword evidence="5 7" id="KW-0653">Protein transport</keyword>
<evidence type="ECO:0000259" key="9">
    <source>
        <dbReference type="Pfam" id="PF04981"/>
    </source>
</evidence>
<sequence>MENDRTNALPNVLCCLCGITIQPNPSNMCVNCVRSQVDVTEGIQKQCSLLHCKDCGRWLQPPKTWIVADPESKELLTHCIRKLKGINKVKLVDAGFIWTEPHSKRIKVKLSIQKEVFNGAILQQEFVVEYIVENYPCDHCSRAAANPNQWTACVQVRQRVEHKRTFLYLEQLILKYGAADQAINIKERYGGVDFYFGNRSHALKFIDFLHSTVPEKHRHDKQLVSQDDHNNSYNYKYTFSVEIVPICRDDIICLPKVVANSLGSLGPIVLCTKVSNNIQLMDPQTLQVAWVDSVAYWRKPYKAMLASRALIEFYILDVELVGPQTAGGKIALAQVECCRMTDVGKDGSVMCCKTHLGNIIGPGDTVLGYDLSRANLVDESIDEYKGLQIPDVVLVRKSYAESRKKRKQRGKDKRAWKLKQMDVEPAEVRNKAEHASALADRERFLEELEEDPEMRAQVQLYKDPEYQQQNKSEDELPDYSSDDSVPEVPLEELVEAMTIDE</sequence>
<protein>
    <recommendedName>
        <fullName evidence="2 7">60S ribosomal export protein NMD3</fullName>
    </recommendedName>
</protein>
<dbReference type="GO" id="GO:0015031">
    <property type="term" value="P:protein transport"/>
    <property type="evidence" value="ECO:0007669"/>
    <property type="project" value="UniProtKB-KW"/>
</dbReference>
<dbReference type="GO" id="GO:0005737">
    <property type="term" value="C:cytoplasm"/>
    <property type="evidence" value="ECO:0007669"/>
    <property type="project" value="UniProtKB-SubCell"/>
</dbReference>
<feature type="domain" description="60S ribosomal export protein NMD3 SH3" evidence="11">
    <location>
        <begin position="246"/>
        <end position="289"/>
    </location>
</feature>
<dbReference type="Pfam" id="PF04981">
    <property type="entry name" value="NMD3"/>
    <property type="match status" value="1"/>
</dbReference>
<dbReference type="PANTHER" id="PTHR12746">
    <property type="entry name" value="NONSENSE-MEDIATED MRNA DECAY PROTEIN 3"/>
    <property type="match status" value="1"/>
</dbReference>
<evidence type="ECO:0000256" key="4">
    <source>
        <dbReference type="ARBA" id="ARBA00022490"/>
    </source>
</evidence>
<dbReference type="GO" id="GO:0043023">
    <property type="term" value="F:ribosomal large subunit binding"/>
    <property type="evidence" value="ECO:0007669"/>
    <property type="project" value="InterPro"/>
</dbReference>
<evidence type="ECO:0000256" key="7">
    <source>
        <dbReference type="RuleBase" id="RU364108"/>
    </source>
</evidence>
<evidence type="ECO:0000256" key="8">
    <source>
        <dbReference type="SAM" id="MobiDB-lite"/>
    </source>
</evidence>
<evidence type="ECO:0000259" key="10">
    <source>
        <dbReference type="Pfam" id="PF21192"/>
    </source>
</evidence>
<proteinExistence type="inferred from homology"/>
<comment type="subcellular location">
    <subcellularLocation>
        <location evidence="7">Cytoplasm</location>
    </subcellularLocation>
    <subcellularLocation>
        <location evidence="7">Nucleus</location>
    </subcellularLocation>
</comment>
<comment type="function">
    <text evidence="7">Acts as an adapter for the XPO1/CRM1-mediated export of the 60S ribosomal subunit.</text>
</comment>
<evidence type="ECO:0000256" key="1">
    <source>
        <dbReference type="ARBA" id="ARBA00009794"/>
    </source>
</evidence>
<evidence type="ECO:0000259" key="11">
    <source>
        <dbReference type="Pfam" id="PF21193"/>
    </source>
</evidence>
<dbReference type="InterPro" id="IPR048899">
    <property type="entry name" value="NMD_SH3"/>
</dbReference>
<evidence type="ECO:0000256" key="6">
    <source>
        <dbReference type="ARBA" id="ARBA00023242"/>
    </source>
</evidence>
<evidence type="ECO:0000313" key="12">
    <source>
        <dbReference type="EMBL" id="CAE0610632.1"/>
    </source>
</evidence>
<reference evidence="12" key="1">
    <citation type="submission" date="2021-01" db="EMBL/GenBank/DDBJ databases">
        <authorList>
            <person name="Corre E."/>
            <person name="Pelletier E."/>
            <person name="Niang G."/>
            <person name="Scheremetjew M."/>
            <person name="Finn R."/>
            <person name="Kale V."/>
            <person name="Holt S."/>
            <person name="Cochrane G."/>
            <person name="Meng A."/>
            <person name="Brown T."/>
            <person name="Cohen L."/>
        </authorList>
    </citation>
    <scope>NUCLEOTIDE SEQUENCE</scope>
    <source>
        <strain evidence="12">CCMP1897</strain>
    </source>
</reference>
<feature type="compositionally biased region" description="Acidic residues" evidence="8">
    <location>
        <begin position="475"/>
        <end position="501"/>
    </location>
</feature>
<dbReference type="EMBL" id="HBIS01004942">
    <property type="protein sequence ID" value="CAE0610632.1"/>
    <property type="molecule type" value="Transcribed_RNA"/>
</dbReference>
<dbReference type="AlphaFoldDB" id="A0A7S3UCS2"/>
<feature type="domain" description="Nmd3 N-terminal" evidence="9">
    <location>
        <begin position="14"/>
        <end position="243"/>
    </location>
</feature>
<comment type="similarity">
    <text evidence="1 7">Belongs to the NMD3 family.</text>
</comment>
<evidence type="ECO:0000256" key="2">
    <source>
        <dbReference type="ARBA" id="ARBA00017035"/>
    </source>
</evidence>
<dbReference type="GO" id="GO:0005634">
    <property type="term" value="C:nucleus"/>
    <property type="evidence" value="ECO:0007669"/>
    <property type="project" value="UniProtKB-SubCell"/>
</dbReference>
<dbReference type="InterPro" id="IPR048898">
    <property type="entry name" value="OB_NMD3"/>
</dbReference>
<name>A0A7S3UCS2_9CHLO</name>
<feature type="domain" description="60S ribosomal export protein NMD3 OB-fold" evidence="10">
    <location>
        <begin position="310"/>
        <end position="397"/>
    </location>
</feature>
<dbReference type="GO" id="GO:0000055">
    <property type="term" value="P:ribosomal large subunit export from nucleus"/>
    <property type="evidence" value="ECO:0007669"/>
    <property type="project" value="TreeGrafter"/>
</dbReference>
<keyword evidence="6 7" id="KW-0539">Nucleus</keyword>
<dbReference type="Pfam" id="PF21193">
    <property type="entry name" value="NMD_SH3"/>
    <property type="match status" value="1"/>
</dbReference>
<evidence type="ECO:0000256" key="5">
    <source>
        <dbReference type="ARBA" id="ARBA00022927"/>
    </source>
</evidence>
<organism evidence="12">
    <name type="scientific">Picocystis salinarum</name>
    <dbReference type="NCBI Taxonomy" id="88271"/>
    <lineage>
        <taxon>Eukaryota</taxon>
        <taxon>Viridiplantae</taxon>
        <taxon>Chlorophyta</taxon>
        <taxon>Picocystophyceae</taxon>
        <taxon>Picocystales</taxon>
        <taxon>Picocystaceae</taxon>
        <taxon>Picocystis</taxon>
    </lineage>
</organism>
<dbReference type="PANTHER" id="PTHR12746:SF2">
    <property type="entry name" value="60S RIBOSOMAL EXPORT PROTEIN NMD3"/>
    <property type="match status" value="1"/>
</dbReference>
<keyword evidence="4 7" id="KW-0963">Cytoplasm</keyword>
<gene>
    <name evidence="12" type="ORF">PSAL00342_LOCUS4467</name>
</gene>
<evidence type="ECO:0000256" key="3">
    <source>
        <dbReference type="ARBA" id="ARBA00022448"/>
    </source>
</evidence>
<dbReference type="Pfam" id="PF21192">
    <property type="entry name" value="OB_NMD3"/>
    <property type="match status" value="1"/>
</dbReference>
<keyword evidence="3 7" id="KW-0813">Transport</keyword>
<dbReference type="InterPro" id="IPR039768">
    <property type="entry name" value="Nmd3"/>
</dbReference>
<feature type="region of interest" description="Disordered" evidence="8">
    <location>
        <begin position="447"/>
        <end position="501"/>
    </location>
</feature>